<keyword evidence="3" id="KW-1185">Reference proteome</keyword>
<evidence type="ECO:0000313" key="3">
    <source>
        <dbReference type="Proteomes" id="UP001597097"/>
    </source>
</evidence>
<accession>A0ABW4GH93</accession>
<feature type="transmembrane region" description="Helical" evidence="1">
    <location>
        <begin position="48"/>
        <end position="66"/>
    </location>
</feature>
<keyword evidence="1" id="KW-0472">Membrane</keyword>
<sequence length="350" mass="37988">MDDYQAVRELLPAPPLSPEVERAGRERLAGAFAQERVRRGRKIARRSALGLVLAGAAAVALLTGVLPDRPVVTHGAVAPANANRILLAAATSVAATSDSGAWWGSKLIDGREFYDPGHRYLLRQTKSVESWIPADPETRTWYRETYLGAAPASSQAEAAWRAAGAPTSWTYGKNAPDLITDEGPPGVVRAARGKPWTFSSEDWDFRIVLAGKPLTRMNEVPETPEGLRALFSGVDDQALVDDVVRLLVYAPVTSETRAAAYRLLASMPGVSAVGQQTDTLGRTGQALEYQSGEFAFTEYAGRTRNRLVIDPATGMPLSIETRDTADGRLLRFTAIQESVWTDDNPLKEQK</sequence>
<protein>
    <recommendedName>
        <fullName evidence="4">CU044_5270 family protein</fullName>
    </recommendedName>
</protein>
<gene>
    <name evidence="2" type="ORF">ACFSJ0_31990</name>
</gene>
<keyword evidence="1" id="KW-1133">Transmembrane helix</keyword>
<comment type="caution">
    <text evidence="2">The sequence shown here is derived from an EMBL/GenBank/DDBJ whole genome shotgun (WGS) entry which is preliminary data.</text>
</comment>
<organism evidence="2 3">
    <name type="scientific">Nonomuraea guangzhouensis</name>
    <dbReference type="NCBI Taxonomy" id="1291555"/>
    <lineage>
        <taxon>Bacteria</taxon>
        <taxon>Bacillati</taxon>
        <taxon>Actinomycetota</taxon>
        <taxon>Actinomycetes</taxon>
        <taxon>Streptosporangiales</taxon>
        <taxon>Streptosporangiaceae</taxon>
        <taxon>Nonomuraea</taxon>
    </lineage>
</organism>
<reference evidence="3" key="1">
    <citation type="journal article" date="2019" name="Int. J. Syst. Evol. Microbiol.">
        <title>The Global Catalogue of Microorganisms (GCM) 10K type strain sequencing project: providing services to taxonomists for standard genome sequencing and annotation.</title>
        <authorList>
            <consortium name="The Broad Institute Genomics Platform"/>
            <consortium name="The Broad Institute Genome Sequencing Center for Infectious Disease"/>
            <person name="Wu L."/>
            <person name="Ma J."/>
        </authorList>
    </citation>
    <scope>NUCLEOTIDE SEQUENCE [LARGE SCALE GENOMIC DNA]</scope>
    <source>
        <strain evidence="3">CGMCC 1.15399</strain>
    </source>
</reference>
<proteinExistence type="predicted"/>
<evidence type="ECO:0000313" key="2">
    <source>
        <dbReference type="EMBL" id="MFD1541711.1"/>
    </source>
</evidence>
<dbReference type="Proteomes" id="UP001597097">
    <property type="component" value="Unassembled WGS sequence"/>
</dbReference>
<name>A0ABW4GH93_9ACTN</name>
<evidence type="ECO:0008006" key="4">
    <source>
        <dbReference type="Google" id="ProtNLM"/>
    </source>
</evidence>
<keyword evidence="1" id="KW-0812">Transmembrane</keyword>
<dbReference type="EMBL" id="JBHUCM010000029">
    <property type="protein sequence ID" value="MFD1541711.1"/>
    <property type="molecule type" value="Genomic_DNA"/>
</dbReference>
<evidence type="ECO:0000256" key="1">
    <source>
        <dbReference type="SAM" id="Phobius"/>
    </source>
</evidence>
<dbReference type="RefSeq" id="WP_219534434.1">
    <property type="nucleotide sequence ID" value="NZ_JAHKRM010000022.1"/>
</dbReference>